<dbReference type="InterPro" id="IPR005119">
    <property type="entry name" value="LysR_subst-bd"/>
</dbReference>
<evidence type="ECO:0000256" key="2">
    <source>
        <dbReference type="ARBA" id="ARBA00023015"/>
    </source>
</evidence>
<evidence type="ECO:0000313" key="7">
    <source>
        <dbReference type="Proteomes" id="UP000194151"/>
    </source>
</evidence>
<dbReference type="InterPro" id="IPR000847">
    <property type="entry name" value="LysR_HTH_N"/>
</dbReference>
<feature type="domain" description="HTH lysR-type" evidence="5">
    <location>
        <begin position="37"/>
        <end position="94"/>
    </location>
</feature>
<keyword evidence="2" id="KW-0805">Transcription regulation</keyword>
<dbReference type="InterPro" id="IPR036388">
    <property type="entry name" value="WH-like_DNA-bd_sf"/>
</dbReference>
<dbReference type="EMBL" id="CP021108">
    <property type="protein sequence ID" value="ARP79384.1"/>
    <property type="molecule type" value="Genomic_DNA"/>
</dbReference>
<dbReference type="SUPFAM" id="SSF46785">
    <property type="entry name" value="Winged helix' DNA-binding domain"/>
    <property type="match status" value="1"/>
</dbReference>
<proteinExistence type="inferred from homology"/>
<evidence type="ECO:0000256" key="3">
    <source>
        <dbReference type="ARBA" id="ARBA00023125"/>
    </source>
</evidence>
<dbReference type="Pfam" id="PF00126">
    <property type="entry name" value="HTH_1"/>
    <property type="match status" value="1"/>
</dbReference>
<dbReference type="PROSITE" id="PS50931">
    <property type="entry name" value="HTH_LYSR"/>
    <property type="match status" value="1"/>
</dbReference>
<comment type="similarity">
    <text evidence="1">Belongs to the LysR transcriptional regulatory family.</text>
</comment>
<reference evidence="6 7" key="1">
    <citation type="submission" date="2017-05" db="EMBL/GenBank/DDBJ databases">
        <title>Complete and WGS of Bordetella genogroups.</title>
        <authorList>
            <person name="Spilker T."/>
            <person name="LiPuma J."/>
        </authorList>
    </citation>
    <scope>NUCLEOTIDE SEQUENCE [LARGE SCALE GENOMIC DNA]</scope>
    <source>
        <strain evidence="6 7">AU19157</strain>
    </source>
</reference>
<dbReference type="PANTHER" id="PTHR30346">
    <property type="entry name" value="TRANSCRIPTIONAL DUAL REGULATOR HCAR-RELATED"/>
    <property type="match status" value="1"/>
</dbReference>
<gene>
    <name evidence="6" type="ORF">CAL12_00135</name>
</gene>
<name>A0A1W6YEF3_9BORD</name>
<dbReference type="Gene3D" id="1.10.10.10">
    <property type="entry name" value="Winged helix-like DNA-binding domain superfamily/Winged helix DNA-binding domain"/>
    <property type="match status" value="1"/>
</dbReference>
<dbReference type="GO" id="GO:0003677">
    <property type="term" value="F:DNA binding"/>
    <property type="evidence" value="ECO:0007669"/>
    <property type="project" value="UniProtKB-KW"/>
</dbReference>
<dbReference type="Gene3D" id="3.40.190.10">
    <property type="entry name" value="Periplasmic binding protein-like II"/>
    <property type="match status" value="2"/>
</dbReference>
<evidence type="ECO:0000259" key="5">
    <source>
        <dbReference type="PROSITE" id="PS50931"/>
    </source>
</evidence>
<sequence>MILRDTCGVSPHRHAGRHALQSWKDDRNAMSTRASSLDLRMVRQFLAVAETLSFRKAAEQMHMAQPPLSQAIMRLESLVQARLFERSPRGVRLTPAGEVFKLEAARLLNQADRALDRTRRAGRGELGTVHVGFIGPAMIALLPKVIRAFRERYAGVELALHEGSSMQVAGMIHSDTVDIGFLVTPAELEPDVMTEVIAVDTLMAMLPAGHRLGGAASVRLEDLADDAFVMFSAQGVPTLSSRIAVLCRQSGFEPRIVQEAVQISTVLGLVAGGLGVAILPGSIGGLAATGAVVCKPLAADAESLRVQICAAYRAERLSEAARTFLVTARSCAGSA</sequence>
<accession>A0A1W6YEF3</accession>
<dbReference type="Proteomes" id="UP000194151">
    <property type="component" value="Chromosome"/>
</dbReference>
<dbReference type="InterPro" id="IPR036390">
    <property type="entry name" value="WH_DNA-bd_sf"/>
</dbReference>
<evidence type="ECO:0000313" key="6">
    <source>
        <dbReference type="EMBL" id="ARP79384.1"/>
    </source>
</evidence>
<dbReference type="Pfam" id="PF03466">
    <property type="entry name" value="LysR_substrate"/>
    <property type="match status" value="1"/>
</dbReference>
<dbReference type="STRING" id="1416806.CAL12_00135"/>
<dbReference type="AlphaFoldDB" id="A0A1W6YEF3"/>
<keyword evidence="3" id="KW-0238">DNA-binding</keyword>
<dbReference type="OrthoDB" id="9157176at2"/>
<keyword evidence="7" id="KW-1185">Reference proteome</keyword>
<evidence type="ECO:0000256" key="1">
    <source>
        <dbReference type="ARBA" id="ARBA00009437"/>
    </source>
</evidence>
<dbReference type="SUPFAM" id="SSF53850">
    <property type="entry name" value="Periplasmic binding protein-like II"/>
    <property type="match status" value="1"/>
</dbReference>
<dbReference type="FunFam" id="1.10.10.10:FF:000001">
    <property type="entry name" value="LysR family transcriptional regulator"/>
    <property type="match status" value="1"/>
</dbReference>
<organism evidence="6 7">
    <name type="scientific">Bordetella genomosp. 8</name>
    <dbReference type="NCBI Taxonomy" id="1416806"/>
    <lineage>
        <taxon>Bacteria</taxon>
        <taxon>Pseudomonadati</taxon>
        <taxon>Pseudomonadota</taxon>
        <taxon>Betaproteobacteria</taxon>
        <taxon>Burkholderiales</taxon>
        <taxon>Alcaligenaceae</taxon>
        <taxon>Bordetella</taxon>
    </lineage>
</organism>
<dbReference type="GO" id="GO:0003700">
    <property type="term" value="F:DNA-binding transcription factor activity"/>
    <property type="evidence" value="ECO:0007669"/>
    <property type="project" value="InterPro"/>
</dbReference>
<dbReference type="CDD" id="cd08414">
    <property type="entry name" value="PBP2_LTTR_aromatics_like"/>
    <property type="match status" value="1"/>
</dbReference>
<evidence type="ECO:0000256" key="4">
    <source>
        <dbReference type="ARBA" id="ARBA00023163"/>
    </source>
</evidence>
<keyword evidence="4" id="KW-0804">Transcription</keyword>
<dbReference type="KEGG" id="bgv:CAL12_00135"/>
<dbReference type="PANTHER" id="PTHR30346:SF0">
    <property type="entry name" value="HCA OPERON TRANSCRIPTIONAL ACTIVATOR HCAR"/>
    <property type="match status" value="1"/>
</dbReference>
<protein>
    <recommendedName>
        <fullName evidence="5">HTH lysR-type domain-containing protein</fullName>
    </recommendedName>
</protein>
<dbReference type="GO" id="GO:0032993">
    <property type="term" value="C:protein-DNA complex"/>
    <property type="evidence" value="ECO:0007669"/>
    <property type="project" value="TreeGrafter"/>
</dbReference>
<dbReference type="PRINTS" id="PR00039">
    <property type="entry name" value="HTHLYSR"/>
</dbReference>